<accession>A0A8T0J379</accession>
<keyword evidence="2" id="KW-1185">Reference proteome</keyword>
<dbReference type="AlphaFoldDB" id="A0A8T0J379"/>
<evidence type="ECO:0000313" key="2">
    <source>
        <dbReference type="Proteomes" id="UP000822688"/>
    </source>
</evidence>
<name>A0A8T0J379_CERPU</name>
<sequence>MASLDTLPFARHFPQSATASRTSRTCEREFMRTEVYASFEHGGSWSERREA</sequence>
<comment type="caution">
    <text evidence="1">The sequence shown here is derived from an EMBL/GenBank/DDBJ whole genome shotgun (WGS) entry which is preliminary data.</text>
</comment>
<dbReference type="EMBL" id="CM026421">
    <property type="protein sequence ID" value="KAG0589579.1"/>
    <property type="molecule type" value="Genomic_DNA"/>
</dbReference>
<reference evidence="1" key="1">
    <citation type="submission" date="2020-06" db="EMBL/GenBank/DDBJ databases">
        <title>WGS assembly of Ceratodon purpureus strain R40.</title>
        <authorList>
            <person name="Carey S.B."/>
            <person name="Jenkins J."/>
            <person name="Shu S."/>
            <person name="Lovell J.T."/>
            <person name="Sreedasyam A."/>
            <person name="Maumus F."/>
            <person name="Tiley G.P."/>
            <person name="Fernandez-Pozo N."/>
            <person name="Barry K."/>
            <person name="Chen C."/>
            <person name="Wang M."/>
            <person name="Lipzen A."/>
            <person name="Daum C."/>
            <person name="Saski C.A."/>
            <person name="Payton A.C."/>
            <person name="Mcbreen J.C."/>
            <person name="Conrad R.E."/>
            <person name="Kollar L.M."/>
            <person name="Olsson S."/>
            <person name="Huttunen S."/>
            <person name="Landis J.B."/>
            <person name="Wickett N.J."/>
            <person name="Johnson M.G."/>
            <person name="Rensing S.A."/>
            <person name="Grimwood J."/>
            <person name="Schmutz J."/>
            <person name="Mcdaniel S.F."/>
        </authorList>
    </citation>
    <scope>NUCLEOTIDE SEQUENCE</scope>
    <source>
        <strain evidence="1">R40</strain>
    </source>
</reference>
<evidence type="ECO:0000313" key="1">
    <source>
        <dbReference type="EMBL" id="KAG0589579.1"/>
    </source>
</evidence>
<gene>
    <name evidence="1" type="ORF">KC19_1G031400</name>
</gene>
<protein>
    <submittedName>
        <fullName evidence="1">Uncharacterized protein</fullName>
    </submittedName>
</protein>
<organism evidence="1 2">
    <name type="scientific">Ceratodon purpureus</name>
    <name type="common">Fire moss</name>
    <name type="synonym">Dicranum purpureum</name>
    <dbReference type="NCBI Taxonomy" id="3225"/>
    <lineage>
        <taxon>Eukaryota</taxon>
        <taxon>Viridiplantae</taxon>
        <taxon>Streptophyta</taxon>
        <taxon>Embryophyta</taxon>
        <taxon>Bryophyta</taxon>
        <taxon>Bryophytina</taxon>
        <taxon>Bryopsida</taxon>
        <taxon>Dicranidae</taxon>
        <taxon>Pseudoditrichales</taxon>
        <taxon>Ditrichaceae</taxon>
        <taxon>Ceratodon</taxon>
    </lineage>
</organism>
<dbReference type="Proteomes" id="UP000822688">
    <property type="component" value="Chromosome 1"/>
</dbReference>
<proteinExistence type="predicted"/>